<evidence type="ECO:0000256" key="8">
    <source>
        <dbReference type="PIRSR" id="PIRSR038994-3"/>
    </source>
</evidence>
<evidence type="ECO:0000256" key="7">
    <source>
        <dbReference type="PIRSR" id="PIRSR038994-2"/>
    </source>
</evidence>
<evidence type="ECO:0000256" key="5">
    <source>
        <dbReference type="PIRNR" id="PIRNR038994"/>
    </source>
</evidence>
<feature type="binding site" evidence="7">
    <location>
        <position position="245"/>
    </location>
    <ligand>
        <name>substrate</name>
    </ligand>
</feature>
<protein>
    <recommendedName>
        <fullName evidence="9">Amidohydrolase-related domain-containing protein</fullName>
    </recommendedName>
</protein>
<dbReference type="PANTHER" id="PTHR11113:SF14">
    <property type="entry name" value="N-ACETYLGLUCOSAMINE-6-PHOSPHATE DEACETYLASE"/>
    <property type="match status" value="1"/>
</dbReference>
<reference evidence="11" key="1">
    <citation type="submission" date="2015-03" db="EMBL/GenBank/DDBJ databases">
        <title>Luteipulveratus halotolerans sp. nov., a novel actinobacterium (Dermacoccaceae) from Sarawak, Malaysia.</title>
        <authorList>
            <person name="Juboi H."/>
            <person name="Basik A."/>
            <person name="Shamsul S.S."/>
            <person name="Arnold P."/>
            <person name="Schmitt E.K."/>
            <person name="Sanglier J.-J."/>
            <person name="Yeo T."/>
        </authorList>
    </citation>
    <scope>NUCLEOTIDE SEQUENCE [LARGE SCALE GENOMIC DNA]</scope>
    <source>
        <strain evidence="11">C296001</strain>
    </source>
</reference>
<dbReference type="Pfam" id="PF01979">
    <property type="entry name" value="Amidohydro_1"/>
    <property type="match status" value="1"/>
</dbReference>
<evidence type="ECO:0000259" key="9">
    <source>
        <dbReference type="Pfam" id="PF01979"/>
    </source>
</evidence>
<dbReference type="PATRIC" id="fig|1631356.3.peg.442"/>
<dbReference type="PANTHER" id="PTHR11113">
    <property type="entry name" value="N-ACETYLGLUCOSAMINE-6-PHOSPHATE DEACETYLASE"/>
    <property type="match status" value="1"/>
</dbReference>
<dbReference type="EMBL" id="LAIR01000002">
    <property type="protein sequence ID" value="KNX39136.1"/>
    <property type="molecule type" value="Genomic_DNA"/>
</dbReference>
<gene>
    <name evidence="10" type="ORF">VV01_02540</name>
</gene>
<dbReference type="GO" id="GO:0046872">
    <property type="term" value="F:metal ion binding"/>
    <property type="evidence" value="ECO:0007669"/>
    <property type="project" value="UniProtKB-KW"/>
</dbReference>
<dbReference type="OrthoDB" id="9776488at2"/>
<dbReference type="InterPro" id="IPR032466">
    <property type="entry name" value="Metal_Hydrolase"/>
</dbReference>
<dbReference type="InterPro" id="IPR003764">
    <property type="entry name" value="GlcNAc_6-P_deAcase"/>
</dbReference>
<keyword evidence="4 5" id="KW-0119">Carbohydrate metabolism</keyword>
<feature type="binding site" evidence="8">
    <location>
        <position position="124"/>
    </location>
    <ligand>
        <name>Zn(2+)</name>
        <dbReference type="ChEBI" id="CHEBI:29105"/>
    </ligand>
</feature>
<evidence type="ECO:0000313" key="11">
    <source>
        <dbReference type="Proteomes" id="UP000037397"/>
    </source>
</evidence>
<keyword evidence="2 8" id="KW-0479">Metal-binding</keyword>
<feature type="active site" description="Proton donor/acceptor" evidence="6">
    <location>
        <position position="267"/>
    </location>
</feature>
<comment type="similarity">
    <text evidence="1 5">Belongs to the metallo-dependent hydrolases superfamily. NagA family.</text>
</comment>
<name>A0A0L6CMW4_9MICO</name>
<accession>A0A0L6CMW4</accession>
<comment type="cofactor">
    <cofactor evidence="8">
        <name>a divalent metal cation</name>
        <dbReference type="ChEBI" id="CHEBI:60240"/>
    </cofactor>
    <text evidence="8">Binds 1 divalent metal cation per subunit.</text>
</comment>
<dbReference type="NCBIfam" id="TIGR00221">
    <property type="entry name" value="nagA"/>
    <property type="match status" value="1"/>
</dbReference>
<dbReference type="STRING" id="1631356.VV01_02540"/>
<feature type="binding site" evidence="7">
    <location>
        <begin position="214"/>
        <end position="215"/>
    </location>
    <ligand>
        <name>substrate</name>
    </ligand>
</feature>
<feature type="binding site" evidence="7">
    <location>
        <position position="222"/>
    </location>
    <ligand>
        <name>substrate</name>
    </ligand>
</feature>
<dbReference type="GO" id="GO:0006046">
    <property type="term" value="P:N-acetylglucosamine catabolic process"/>
    <property type="evidence" value="ECO:0007669"/>
    <property type="project" value="TreeGrafter"/>
</dbReference>
<proteinExistence type="inferred from homology"/>
<sequence>MHARRLLTGSADSPTREGWVRIDDGRVVELGEGAPAARADVTLTDGWLAPAYVDIHCHGGGGGDFTSADAESVRAAATFHERHGTGSLLASLVTAPVDALCEQLAVVADVVETGDTIIRGSHLEGPFLSAARCGAQNPAYLTDPDLDGFARMVEAARGTLRMITVAPERPGSGELIDAARAAGVAVAVGHTDGTYDACTAAFARGATVATHLFNGMRPLHHREPGPIGASLDARAWVELINDGIHLHPATLRTVLAARPDRAVLITDAIAASGVPDGQYELGGLAATVADGAARLTDGGSLAGSTLTMDEAVRRAVEAGVDVSLAVAAATSHPATAVGLTGRGRIEVGAAANLVHIADDLTKTAFSSPHGHAEA</sequence>
<evidence type="ECO:0000313" key="10">
    <source>
        <dbReference type="EMBL" id="KNX39136.1"/>
    </source>
</evidence>
<comment type="caution">
    <text evidence="10">The sequence shown here is derived from an EMBL/GenBank/DDBJ whole genome shotgun (WGS) entry which is preliminary data.</text>
</comment>
<dbReference type="Gene3D" id="2.30.40.10">
    <property type="entry name" value="Urease, subunit C, domain 1"/>
    <property type="match status" value="1"/>
</dbReference>
<dbReference type="AlphaFoldDB" id="A0A0L6CMW4"/>
<evidence type="ECO:0000256" key="6">
    <source>
        <dbReference type="PIRSR" id="PIRSR038994-1"/>
    </source>
</evidence>
<dbReference type="GO" id="GO:0008448">
    <property type="term" value="F:N-acetylglucosamine-6-phosphate deacetylase activity"/>
    <property type="evidence" value="ECO:0007669"/>
    <property type="project" value="InterPro"/>
</dbReference>
<dbReference type="InterPro" id="IPR011059">
    <property type="entry name" value="Metal-dep_hydrolase_composite"/>
</dbReference>
<evidence type="ECO:0000256" key="3">
    <source>
        <dbReference type="ARBA" id="ARBA00022801"/>
    </source>
</evidence>
<keyword evidence="11" id="KW-1185">Reference proteome</keyword>
<feature type="binding site" evidence="8">
    <location>
        <position position="190"/>
    </location>
    <ligand>
        <name>Zn(2+)</name>
        <dbReference type="ChEBI" id="CHEBI:29105"/>
    </ligand>
</feature>
<feature type="domain" description="Amidohydrolase-related" evidence="9">
    <location>
        <begin position="48"/>
        <end position="359"/>
    </location>
</feature>
<dbReference type="PIRSF" id="PIRSF038994">
    <property type="entry name" value="NagA"/>
    <property type="match status" value="1"/>
</dbReference>
<dbReference type="SUPFAM" id="SSF51556">
    <property type="entry name" value="Metallo-dependent hydrolases"/>
    <property type="match status" value="1"/>
</dbReference>
<feature type="binding site" evidence="7">
    <location>
        <position position="135"/>
    </location>
    <ligand>
        <name>substrate</name>
    </ligand>
</feature>
<dbReference type="Proteomes" id="UP000037397">
    <property type="component" value="Unassembled WGS sequence"/>
</dbReference>
<evidence type="ECO:0000256" key="2">
    <source>
        <dbReference type="ARBA" id="ARBA00022723"/>
    </source>
</evidence>
<feature type="binding site" evidence="7">
    <location>
        <begin position="301"/>
        <end position="303"/>
    </location>
    <ligand>
        <name>substrate</name>
    </ligand>
</feature>
<dbReference type="CDD" id="cd00854">
    <property type="entry name" value="NagA"/>
    <property type="match status" value="1"/>
</dbReference>
<evidence type="ECO:0000256" key="4">
    <source>
        <dbReference type="ARBA" id="ARBA00023277"/>
    </source>
</evidence>
<evidence type="ECO:0000256" key="1">
    <source>
        <dbReference type="ARBA" id="ARBA00010716"/>
    </source>
</evidence>
<dbReference type="Gene3D" id="3.20.20.140">
    <property type="entry name" value="Metal-dependent hydrolases"/>
    <property type="match status" value="1"/>
</dbReference>
<keyword evidence="3 5" id="KW-0378">Hydrolase</keyword>
<dbReference type="SUPFAM" id="SSF51338">
    <property type="entry name" value="Composite domain of metallo-dependent hydrolases"/>
    <property type="match status" value="1"/>
</dbReference>
<feature type="binding site" evidence="8">
    <location>
        <position position="211"/>
    </location>
    <ligand>
        <name>Zn(2+)</name>
        <dbReference type="ChEBI" id="CHEBI:29105"/>
    </ligand>
</feature>
<organism evidence="10 11">
    <name type="scientific">Luteipulveratus halotolerans</name>
    <dbReference type="NCBI Taxonomy" id="1631356"/>
    <lineage>
        <taxon>Bacteria</taxon>
        <taxon>Bacillati</taxon>
        <taxon>Actinomycetota</taxon>
        <taxon>Actinomycetes</taxon>
        <taxon>Micrococcales</taxon>
        <taxon>Dermacoccaceae</taxon>
        <taxon>Luteipulveratus</taxon>
    </lineage>
</organism>
<dbReference type="InterPro" id="IPR006680">
    <property type="entry name" value="Amidohydro-rel"/>
</dbReference>